<evidence type="ECO:0000256" key="12">
    <source>
        <dbReference type="PROSITE-ProRule" id="PRU00121"/>
    </source>
</evidence>
<keyword evidence="10" id="KW-0325">Glycoprotein</keyword>
<dbReference type="EMBL" id="BTRK01000004">
    <property type="protein sequence ID" value="GMR47842.1"/>
    <property type="molecule type" value="Genomic_DNA"/>
</dbReference>
<dbReference type="InterPro" id="IPR000001">
    <property type="entry name" value="Kringle"/>
</dbReference>
<evidence type="ECO:0000256" key="11">
    <source>
        <dbReference type="ARBA" id="ARBA00030576"/>
    </source>
</evidence>
<feature type="disulfide bond" evidence="13">
    <location>
        <begin position="466"/>
        <end position="484"/>
    </location>
</feature>
<feature type="disulfide bond" evidence="13">
    <location>
        <begin position="275"/>
        <end position="290"/>
    </location>
</feature>
<dbReference type="PROSITE" id="PS50070">
    <property type="entry name" value="KRINGLE_2"/>
    <property type="match status" value="1"/>
</dbReference>
<evidence type="ECO:0000256" key="14">
    <source>
        <dbReference type="PROSITE-ProRule" id="PRU00196"/>
    </source>
</evidence>
<dbReference type="SUPFAM" id="SSF50494">
    <property type="entry name" value="Trypsin-like serine proteases"/>
    <property type="match status" value="1"/>
</dbReference>
<dbReference type="InterPro" id="IPR001190">
    <property type="entry name" value="SRCR"/>
</dbReference>
<dbReference type="SUPFAM" id="SSF57424">
    <property type="entry name" value="LDL receptor-like module"/>
    <property type="match status" value="2"/>
</dbReference>
<keyword evidence="6" id="KW-0677">Repeat</keyword>
<evidence type="ECO:0000259" key="20">
    <source>
        <dbReference type="PROSITE" id="PS50948"/>
    </source>
</evidence>
<feature type="domain" description="Kringle" evidence="17">
    <location>
        <begin position="179"/>
        <end position="240"/>
    </location>
</feature>
<evidence type="ECO:0000256" key="16">
    <source>
        <dbReference type="SAM" id="SignalP"/>
    </source>
</evidence>
<evidence type="ECO:0000256" key="15">
    <source>
        <dbReference type="RuleBase" id="RU363034"/>
    </source>
</evidence>
<dbReference type="SMART" id="SM00202">
    <property type="entry name" value="SR"/>
    <property type="match status" value="1"/>
</dbReference>
<dbReference type="Gene3D" id="2.40.10.10">
    <property type="entry name" value="Trypsin-like serine proteases"/>
    <property type="match status" value="1"/>
</dbReference>
<keyword evidence="4 15" id="KW-0645">Protease</keyword>
<dbReference type="PROSITE" id="PS50287">
    <property type="entry name" value="SRCR_2"/>
    <property type="match status" value="2"/>
</dbReference>
<dbReference type="Pfam" id="PF00057">
    <property type="entry name" value="Ldl_recept_a"/>
    <property type="match status" value="2"/>
</dbReference>
<dbReference type="SMART" id="SM00192">
    <property type="entry name" value="LDLa"/>
    <property type="match status" value="2"/>
</dbReference>
<dbReference type="SUPFAM" id="SSF56487">
    <property type="entry name" value="SRCR-like"/>
    <property type="match status" value="2"/>
</dbReference>
<dbReference type="InterPro" id="IPR001254">
    <property type="entry name" value="Trypsin_dom"/>
</dbReference>
<dbReference type="PANTHER" id="PTHR24252">
    <property type="entry name" value="ACROSIN-RELATED"/>
    <property type="match status" value="1"/>
</dbReference>
<reference evidence="22" key="1">
    <citation type="submission" date="2022-10" db="EMBL/GenBank/DDBJ databases">
        <title>Genome assembly of Pristionchus species.</title>
        <authorList>
            <person name="Yoshida K."/>
            <person name="Sommer R.J."/>
        </authorList>
    </citation>
    <scope>NUCLEOTIDE SEQUENCE [LARGE SCALE GENOMIC DNA]</scope>
    <source>
        <strain evidence="22">RS5460</strain>
    </source>
</reference>
<dbReference type="SUPFAM" id="SSF56436">
    <property type="entry name" value="C-type lectin-like"/>
    <property type="match status" value="1"/>
</dbReference>
<evidence type="ECO:0000256" key="2">
    <source>
        <dbReference type="ARBA" id="ARBA00017669"/>
    </source>
</evidence>
<evidence type="ECO:0000256" key="1">
    <source>
        <dbReference type="ARBA" id="ARBA00002744"/>
    </source>
</evidence>
<dbReference type="SMART" id="SM00473">
    <property type="entry name" value="PAN_AP"/>
    <property type="match status" value="1"/>
</dbReference>
<feature type="signal peptide" evidence="16">
    <location>
        <begin position="1"/>
        <end position="29"/>
    </location>
</feature>
<dbReference type="PROSITE" id="PS50240">
    <property type="entry name" value="TRYPSIN_DOM"/>
    <property type="match status" value="1"/>
</dbReference>
<gene>
    <name evidence="21" type="ORF">PMAYCL1PPCAC_18037</name>
</gene>
<feature type="domain" description="Peptidase S1" evidence="18">
    <location>
        <begin position="619"/>
        <end position="852"/>
    </location>
</feature>
<keyword evidence="8 15" id="KW-0720">Serine protease</keyword>
<keyword evidence="9 13" id="KW-1015">Disulfide bond</keyword>
<evidence type="ECO:0000259" key="17">
    <source>
        <dbReference type="PROSITE" id="PS50070"/>
    </source>
</evidence>
<dbReference type="Proteomes" id="UP001328107">
    <property type="component" value="Unassembled WGS sequence"/>
</dbReference>
<dbReference type="PRINTS" id="PR00722">
    <property type="entry name" value="CHYMOTRYPSIN"/>
</dbReference>
<dbReference type="InterPro" id="IPR018114">
    <property type="entry name" value="TRYPSIN_HIS"/>
</dbReference>
<sequence length="880" mass="95471">FDEFLMDSNAVQALLLLLFLLVEAASSSSSPLPSLCKPPSINVASRCIHTHPSSVKGYSAAQAACGDRKLLSLPDADLSQLLDLLDGQFSPSEIFLTAGIRAGSSWAWEDGTELGISPPGTGRCLGITLQSTNVSNRSPLILNLNQSPEYIAIDCESTFVPLCESSLECIQNDEQEPFYDGEIGVSKSGHACLRWDSPIISQNAGNVTWNHNYCRTVQGHKLAGCFTSPSLFEKCSIPDCPSLAKKLDSVSSSSSCPSAHFQCGNGQCVPDDFVCDYEKDCENGEDERNCEDFLRNFELIGAFKIVDKISEIWTNIPNVQGCARRCSSSSLICEAFSFSSRALLCLLTDSSSLSSSSLSPRSSSQFYRRRFSPKEIEVRLLSAPSFLLTASKNGQWASVCDDGFSTEYATTICAIFRFGHSLPSAPSSNVDSLSWTLQCLRNEKCTSPSQRGCIQMRCSKCAEAVCGDGSCITRASLCDGIPDCGDGSDERGCDDLSWRLISGSSESSGVVEVYFHGEWEPVCAQAVNQHTASALCTLMEMGSPASLLPPSRSPRSSGRLISCTGLHQCRVAGVAPCAYQANIQCRLKGNGTSPSGASCGVRSVSFQPRDPKKQRFARVVGGFEASAGSFPWTAAVRLRQGKIHHCGATLIHPKYLLTAAHCFEDDRRPKSYDVIVGDWDNNVTEGTEQRGIISRIHFYPLYEDLFAHDIAILELSSPVPLSPFVSLACLPPRDFRYSTGRRCVVSGWGSMGLRYPNRLQAALVPIIDRAACMNSSKIYESLSRSAFCAGYLEGGIDSCQGDSGGPLVCQESDGIYYLAGVISWGDGCAQRNQPGIYTMVAPYLSWIDDILSGGKEKKEKKIEEFLRRHRQPHTISSSTP</sequence>
<dbReference type="InterPro" id="IPR002172">
    <property type="entry name" value="LDrepeatLR_classA_rpt"/>
</dbReference>
<organism evidence="21 22">
    <name type="scientific">Pristionchus mayeri</name>
    <dbReference type="NCBI Taxonomy" id="1317129"/>
    <lineage>
        <taxon>Eukaryota</taxon>
        <taxon>Metazoa</taxon>
        <taxon>Ecdysozoa</taxon>
        <taxon>Nematoda</taxon>
        <taxon>Chromadorea</taxon>
        <taxon>Rhabditida</taxon>
        <taxon>Rhabditina</taxon>
        <taxon>Diplogasteromorpha</taxon>
        <taxon>Diplogasteroidea</taxon>
        <taxon>Neodiplogasteridae</taxon>
        <taxon>Pristionchus</taxon>
    </lineage>
</organism>
<dbReference type="Pfam" id="PF00530">
    <property type="entry name" value="SRCR"/>
    <property type="match status" value="1"/>
</dbReference>
<evidence type="ECO:0000256" key="5">
    <source>
        <dbReference type="ARBA" id="ARBA00022696"/>
    </source>
</evidence>
<evidence type="ECO:0000256" key="9">
    <source>
        <dbReference type="ARBA" id="ARBA00023157"/>
    </source>
</evidence>
<feature type="domain" description="SRCR" evidence="19">
    <location>
        <begin position="376"/>
        <end position="467"/>
    </location>
</feature>
<comment type="function">
    <text evidence="1">Plays a role in neuronal plasticity and the proteolytic action may subserve structural reorganizations associated with learning and memory operations.</text>
</comment>
<dbReference type="InterPro" id="IPR016187">
    <property type="entry name" value="CTDL_fold"/>
</dbReference>
<feature type="disulfide bond" evidence="13">
    <location>
        <begin position="256"/>
        <end position="268"/>
    </location>
</feature>
<keyword evidence="7 15" id="KW-0378">Hydrolase</keyword>
<dbReference type="GO" id="GO:0004252">
    <property type="term" value="F:serine-type endopeptidase activity"/>
    <property type="evidence" value="ECO:0007669"/>
    <property type="project" value="InterPro"/>
</dbReference>
<name>A0AAN5CP12_9BILA</name>
<evidence type="ECO:0000256" key="6">
    <source>
        <dbReference type="ARBA" id="ARBA00022737"/>
    </source>
</evidence>
<dbReference type="CDD" id="cd00190">
    <property type="entry name" value="Tryp_SPc"/>
    <property type="match status" value="1"/>
</dbReference>
<feature type="non-terminal residue" evidence="21">
    <location>
        <position position="1"/>
    </location>
</feature>
<feature type="disulfide bond" evidence="13">
    <location>
        <begin position="478"/>
        <end position="493"/>
    </location>
</feature>
<dbReference type="PROSITE" id="PS00134">
    <property type="entry name" value="TRYPSIN_HIS"/>
    <property type="match status" value="1"/>
</dbReference>
<dbReference type="InterPro" id="IPR036055">
    <property type="entry name" value="LDL_receptor-like_sf"/>
</dbReference>
<dbReference type="InterPro" id="IPR036772">
    <property type="entry name" value="SRCR-like_dom_sf"/>
</dbReference>
<feature type="disulfide bond" evidence="13">
    <location>
        <begin position="263"/>
        <end position="281"/>
    </location>
</feature>
<dbReference type="InterPro" id="IPR013806">
    <property type="entry name" value="Kringle-like"/>
</dbReference>
<protein>
    <recommendedName>
        <fullName evidence="2">Neurotrypsin</fullName>
    </recommendedName>
    <alternativeName>
        <fullName evidence="11">Serine protease 12</fullName>
    </alternativeName>
</protein>
<keyword evidence="5" id="KW-0356">Hemostasis</keyword>
<evidence type="ECO:0000256" key="7">
    <source>
        <dbReference type="ARBA" id="ARBA00022801"/>
    </source>
</evidence>
<keyword evidence="16" id="KW-0732">Signal</keyword>
<dbReference type="FunFam" id="2.40.10.10:FF:000003">
    <property type="entry name" value="Transmembrane serine protease 3"/>
    <property type="match status" value="1"/>
</dbReference>
<dbReference type="SUPFAM" id="SSF57414">
    <property type="entry name" value="Hairpin loop containing domain-like"/>
    <property type="match status" value="1"/>
</dbReference>
<dbReference type="Gene3D" id="4.10.400.10">
    <property type="entry name" value="Low-density Lipoprotein Receptor"/>
    <property type="match status" value="2"/>
</dbReference>
<dbReference type="Gene3D" id="3.50.4.10">
    <property type="entry name" value="Hepatocyte Growth Factor"/>
    <property type="match status" value="1"/>
</dbReference>
<dbReference type="InterPro" id="IPR033116">
    <property type="entry name" value="TRYPSIN_SER"/>
</dbReference>
<dbReference type="InterPro" id="IPR001314">
    <property type="entry name" value="Peptidase_S1A"/>
</dbReference>
<keyword evidence="22" id="KW-1185">Reference proteome</keyword>
<feature type="chain" id="PRO_5043049163" description="Neurotrypsin" evidence="16">
    <location>
        <begin position="30"/>
        <end position="880"/>
    </location>
</feature>
<evidence type="ECO:0000313" key="21">
    <source>
        <dbReference type="EMBL" id="GMR47842.1"/>
    </source>
</evidence>
<dbReference type="CDD" id="cd00112">
    <property type="entry name" value="LDLa"/>
    <property type="match status" value="2"/>
</dbReference>
<dbReference type="InterPro" id="IPR003609">
    <property type="entry name" value="Pan_app"/>
</dbReference>
<evidence type="ECO:0000256" key="3">
    <source>
        <dbReference type="ARBA" id="ARBA00022572"/>
    </source>
</evidence>
<evidence type="ECO:0000259" key="19">
    <source>
        <dbReference type="PROSITE" id="PS50287"/>
    </source>
</evidence>
<dbReference type="PANTHER" id="PTHR24252:SF7">
    <property type="entry name" value="HYALIN"/>
    <property type="match status" value="1"/>
</dbReference>
<dbReference type="GO" id="GO:0006508">
    <property type="term" value="P:proteolysis"/>
    <property type="evidence" value="ECO:0007669"/>
    <property type="project" value="UniProtKB-KW"/>
</dbReference>
<proteinExistence type="predicted"/>
<dbReference type="Gene3D" id="3.10.250.10">
    <property type="entry name" value="SRCR-like domain"/>
    <property type="match status" value="1"/>
</dbReference>
<dbReference type="InterPro" id="IPR009003">
    <property type="entry name" value="Peptidase_S1_PA"/>
</dbReference>
<feature type="domain" description="SRCR" evidence="19">
    <location>
        <begin position="498"/>
        <end position="600"/>
    </location>
</feature>
<evidence type="ECO:0000313" key="22">
    <source>
        <dbReference type="Proteomes" id="UP001328107"/>
    </source>
</evidence>
<dbReference type="SUPFAM" id="SSF57440">
    <property type="entry name" value="Kringle-like"/>
    <property type="match status" value="1"/>
</dbReference>
<dbReference type="InterPro" id="IPR043504">
    <property type="entry name" value="Peptidase_S1_PA_chymotrypsin"/>
</dbReference>
<dbReference type="PROSITE" id="PS50948">
    <property type="entry name" value="PAN"/>
    <property type="match status" value="1"/>
</dbReference>
<dbReference type="PROSITE" id="PS50068">
    <property type="entry name" value="LDLRA_2"/>
    <property type="match status" value="2"/>
</dbReference>
<dbReference type="SMART" id="SM00020">
    <property type="entry name" value="Tryp_SPc"/>
    <property type="match status" value="1"/>
</dbReference>
<evidence type="ECO:0000256" key="4">
    <source>
        <dbReference type="ARBA" id="ARBA00022670"/>
    </source>
</evidence>
<keyword evidence="3 12" id="KW-0420">Kringle</keyword>
<evidence type="ECO:0000259" key="18">
    <source>
        <dbReference type="PROSITE" id="PS50240"/>
    </source>
</evidence>
<dbReference type="AlphaFoldDB" id="A0AAN5CP12"/>
<evidence type="ECO:0000256" key="8">
    <source>
        <dbReference type="ARBA" id="ARBA00022825"/>
    </source>
</evidence>
<comment type="caution">
    <text evidence="14">Lacks conserved residue(s) required for the propagation of feature annotation.</text>
</comment>
<dbReference type="InterPro" id="IPR023415">
    <property type="entry name" value="LDLR_class-A_CS"/>
</dbReference>
<dbReference type="SMART" id="SM00130">
    <property type="entry name" value="KR"/>
    <property type="match status" value="1"/>
</dbReference>
<dbReference type="GO" id="GO:0016020">
    <property type="term" value="C:membrane"/>
    <property type="evidence" value="ECO:0007669"/>
    <property type="project" value="InterPro"/>
</dbReference>
<dbReference type="PROSITE" id="PS00135">
    <property type="entry name" value="TRYPSIN_SER"/>
    <property type="match status" value="1"/>
</dbReference>
<dbReference type="PROSITE" id="PS01209">
    <property type="entry name" value="LDLRA_1"/>
    <property type="match status" value="2"/>
</dbReference>
<feature type="domain" description="Apple" evidence="20">
    <location>
        <begin position="290"/>
        <end position="371"/>
    </location>
</feature>
<dbReference type="GO" id="GO:0007599">
    <property type="term" value="P:hemostasis"/>
    <property type="evidence" value="ECO:0007669"/>
    <property type="project" value="UniProtKB-KW"/>
</dbReference>
<evidence type="ECO:0000256" key="13">
    <source>
        <dbReference type="PROSITE-ProRule" id="PRU00124"/>
    </source>
</evidence>
<dbReference type="Pfam" id="PF00024">
    <property type="entry name" value="PAN_1"/>
    <property type="match status" value="1"/>
</dbReference>
<evidence type="ECO:0000256" key="10">
    <source>
        <dbReference type="ARBA" id="ARBA00023180"/>
    </source>
</evidence>
<comment type="caution">
    <text evidence="21">The sequence shown here is derived from an EMBL/GenBank/DDBJ whole genome shotgun (WGS) entry which is preliminary data.</text>
</comment>
<dbReference type="Gene3D" id="2.40.20.10">
    <property type="entry name" value="Plasminogen Kringle 4"/>
    <property type="match status" value="1"/>
</dbReference>
<dbReference type="InterPro" id="IPR038178">
    <property type="entry name" value="Kringle_sf"/>
</dbReference>
<dbReference type="Pfam" id="PF00089">
    <property type="entry name" value="Trypsin"/>
    <property type="match status" value="1"/>
</dbReference>
<accession>A0AAN5CP12</accession>